<dbReference type="EMBL" id="DS113586">
    <property type="protein sequence ID" value="EAY00871.1"/>
    <property type="molecule type" value="Genomic_DNA"/>
</dbReference>
<dbReference type="RefSeq" id="XP_001313800.1">
    <property type="nucleotide sequence ID" value="XM_001313799.1"/>
</dbReference>
<protein>
    <submittedName>
        <fullName evidence="1">Uncharacterized protein</fullName>
    </submittedName>
</protein>
<reference evidence="1" key="2">
    <citation type="journal article" date="2007" name="Science">
        <title>Draft genome sequence of the sexually transmitted pathogen Trichomonas vaginalis.</title>
        <authorList>
            <person name="Carlton J.M."/>
            <person name="Hirt R.P."/>
            <person name="Silva J.C."/>
            <person name="Delcher A.L."/>
            <person name="Schatz M."/>
            <person name="Zhao Q."/>
            <person name="Wortman J.R."/>
            <person name="Bidwell S.L."/>
            <person name="Alsmark U.C.M."/>
            <person name="Besteiro S."/>
            <person name="Sicheritz-Ponten T."/>
            <person name="Noel C.J."/>
            <person name="Dacks J.B."/>
            <person name="Foster P.G."/>
            <person name="Simillion C."/>
            <person name="Van de Peer Y."/>
            <person name="Miranda-Saavedra D."/>
            <person name="Barton G.J."/>
            <person name="Westrop G.D."/>
            <person name="Mueller S."/>
            <person name="Dessi D."/>
            <person name="Fiori P.L."/>
            <person name="Ren Q."/>
            <person name="Paulsen I."/>
            <person name="Zhang H."/>
            <person name="Bastida-Corcuera F.D."/>
            <person name="Simoes-Barbosa A."/>
            <person name="Brown M.T."/>
            <person name="Hayes R.D."/>
            <person name="Mukherjee M."/>
            <person name="Okumura C.Y."/>
            <person name="Schneider R."/>
            <person name="Smith A.J."/>
            <person name="Vanacova S."/>
            <person name="Villalvazo M."/>
            <person name="Haas B.J."/>
            <person name="Pertea M."/>
            <person name="Feldblyum T.V."/>
            <person name="Utterback T.R."/>
            <person name="Shu C.L."/>
            <person name="Osoegawa K."/>
            <person name="de Jong P.J."/>
            <person name="Hrdy I."/>
            <person name="Horvathova L."/>
            <person name="Zubacova Z."/>
            <person name="Dolezal P."/>
            <person name="Malik S.B."/>
            <person name="Logsdon J.M. Jr."/>
            <person name="Henze K."/>
            <person name="Gupta A."/>
            <person name="Wang C.C."/>
            <person name="Dunne R.L."/>
            <person name="Upcroft J.A."/>
            <person name="Upcroft P."/>
            <person name="White O."/>
            <person name="Salzberg S.L."/>
            <person name="Tang P."/>
            <person name="Chiu C.-H."/>
            <person name="Lee Y.-S."/>
            <person name="Embley T.M."/>
            <person name="Coombs G.H."/>
            <person name="Mottram J.C."/>
            <person name="Tachezy J."/>
            <person name="Fraser-Liggett C.M."/>
            <person name="Johnson P.J."/>
        </authorList>
    </citation>
    <scope>NUCLEOTIDE SEQUENCE [LARGE SCALE GENOMIC DNA]</scope>
    <source>
        <strain evidence="1">G3</strain>
    </source>
</reference>
<evidence type="ECO:0000313" key="2">
    <source>
        <dbReference type="Proteomes" id="UP000001542"/>
    </source>
</evidence>
<organism evidence="1 2">
    <name type="scientific">Trichomonas vaginalis (strain ATCC PRA-98 / G3)</name>
    <dbReference type="NCBI Taxonomy" id="412133"/>
    <lineage>
        <taxon>Eukaryota</taxon>
        <taxon>Metamonada</taxon>
        <taxon>Parabasalia</taxon>
        <taxon>Trichomonadida</taxon>
        <taxon>Trichomonadidae</taxon>
        <taxon>Trichomonas</taxon>
    </lineage>
</organism>
<dbReference type="OrthoDB" id="10495430at2759"/>
<sequence length="87" mass="10175">MTEEKKVVMSAEELWAYNDANEFDKFRGQDVERTEFDHKAANDFKFFAEALSNSKTLDGNVVHHYNGDKEYSDDDDPQFFDIVQKTN</sequence>
<evidence type="ECO:0000313" key="1">
    <source>
        <dbReference type="EMBL" id="EAY00871.1"/>
    </source>
</evidence>
<dbReference type="Proteomes" id="UP000001542">
    <property type="component" value="Unassembled WGS sequence"/>
</dbReference>
<accession>A2F2H1</accession>
<keyword evidence="2" id="KW-1185">Reference proteome</keyword>
<name>A2F2H1_TRIV3</name>
<dbReference type="KEGG" id="tva:4758691"/>
<dbReference type="VEuPathDB" id="TrichDB:TVAG_265740"/>
<reference evidence="1" key="1">
    <citation type="submission" date="2006-10" db="EMBL/GenBank/DDBJ databases">
        <authorList>
            <person name="Amadeo P."/>
            <person name="Zhao Q."/>
            <person name="Wortman J."/>
            <person name="Fraser-Liggett C."/>
            <person name="Carlton J."/>
        </authorList>
    </citation>
    <scope>NUCLEOTIDE SEQUENCE</scope>
    <source>
        <strain evidence="1">G3</strain>
    </source>
</reference>
<dbReference type="InParanoid" id="A2F2H1"/>
<dbReference type="AlphaFoldDB" id="A2F2H1"/>
<gene>
    <name evidence="1" type="ORF">TVAG_265740</name>
</gene>
<proteinExistence type="predicted"/>
<dbReference type="VEuPathDB" id="TrichDB:TVAGG3_0980480"/>